<evidence type="ECO:0008006" key="2">
    <source>
        <dbReference type="Google" id="ProtNLM"/>
    </source>
</evidence>
<proteinExistence type="predicted"/>
<dbReference type="Pfam" id="PF01076">
    <property type="entry name" value="Mob_Pre"/>
    <property type="match status" value="1"/>
</dbReference>
<dbReference type="GO" id="GO:0003677">
    <property type="term" value="F:DNA binding"/>
    <property type="evidence" value="ECO:0007669"/>
    <property type="project" value="InterPro"/>
</dbReference>
<dbReference type="Gene3D" id="3.30.930.30">
    <property type="match status" value="1"/>
</dbReference>
<keyword evidence="1" id="KW-0614">Plasmid</keyword>
<reference evidence="1" key="2">
    <citation type="submission" date="2015-07" db="EMBL/GenBank/DDBJ databases">
        <title>Plasmids, circular viruses and viroids from rat gut.</title>
        <authorList>
            <person name="Jorgensen T.J."/>
            <person name="Hansen M.A."/>
            <person name="Xu Z."/>
            <person name="Tabak M.A."/>
            <person name="Sorensen S.J."/>
            <person name="Hansen L.H."/>
        </authorList>
    </citation>
    <scope>NUCLEOTIDE SEQUENCE</scope>
    <source>
        <plasmid evidence="1">pRGFK1700</plasmid>
    </source>
</reference>
<dbReference type="EMBL" id="LN854203">
    <property type="protein sequence ID" value="CRY97704.1"/>
    <property type="molecule type" value="Genomic_DNA"/>
</dbReference>
<protein>
    <recommendedName>
        <fullName evidence="2">Plasmid recombination enzyme</fullName>
    </recommendedName>
</protein>
<dbReference type="AlphaFoldDB" id="A0A0H5Q8I7"/>
<name>A0A0H5Q8I7_9ZZZZ</name>
<sequence>MSNFCIMRIKKLHSNSNVGGAISHHLRTRETDNADPELMKNNWFFPNDYPTDQNGKTDKSVNADLQFRKDQQQKAMAMYKKRLPEKVRKNGVRAVEFMMTVSPEVMQRKDFNATKYLNACSNWAREKFGKENVFFIAYHRDETTPHVSLLLTPIDENGKLNARKFFGGRDKMSALQDDFYNSVGKEFGLDRGIKGSKAKHQTIKSYYEKQNQKDQELEKLAEDISQNLPQKKFGQSADSYQQEKEKFIQDKLKPIVKKTIVAEQTDQRLKGLQENFENLVQTKTNCAVAEQTEQIRAEKDNLYNAIWSSKISVRGKNGENITCENGLMQAVKNASEQILNLNGRLDTWRNTSAEELEHIANEYRKYGVDNWEDYEQAKNKKRSRGYGGMSYDD</sequence>
<dbReference type="CDD" id="cd17242">
    <property type="entry name" value="MobM_relaxase"/>
    <property type="match status" value="1"/>
</dbReference>
<accession>A0A0H5Q8I7</accession>
<geneLocation type="plasmid" evidence="1">
    <name>pRGFK1700</name>
</geneLocation>
<evidence type="ECO:0000313" key="1">
    <source>
        <dbReference type="EMBL" id="CRY97704.1"/>
    </source>
</evidence>
<dbReference type="InterPro" id="IPR001668">
    <property type="entry name" value="Mob_Pre"/>
</dbReference>
<reference evidence="1" key="1">
    <citation type="submission" date="2015-06" db="EMBL/GenBank/DDBJ databases">
        <authorList>
            <person name="Joergensen T."/>
        </authorList>
    </citation>
    <scope>NUCLEOTIDE SEQUENCE</scope>
    <source>
        <plasmid evidence="1">pRGFK1700</plasmid>
    </source>
</reference>
<dbReference type="NCBIfam" id="NF041497">
    <property type="entry name" value="MobV"/>
    <property type="match status" value="1"/>
</dbReference>
<dbReference type="GO" id="GO:0006310">
    <property type="term" value="P:DNA recombination"/>
    <property type="evidence" value="ECO:0007669"/>
    <property type="project" value="InterPro"/>
</dbReference>
<organism evidence="1">
    <name type="scientific">uncultured prokaryote</name>
    <dbReference type="NCBI Taxonomy" id="198431"/>
    <lineage>
        <taxon>unclassified sequences</taxon>
        <taxon>environmental samples</taxon>
    </lineage>
</organism>